<protein>
    <recommendedName>
        <fullName evidence="4">Periplasmic heavy metal sensor</fullName>
    </recommendedName>
</protein>
<dbReference type="Proteomes" id="UP000002384">
    <property type="component" value="Chromosome"/>
</dbReference>
<evidence type="ECO:0000313" key="3">
    <source>
        <dbReference type="Proteomes" id="UP000002384"/>
    </source>
</evidence>
<dbReference type="CDD" id="cd09916">
    <property type="entry name" value="CpxP_like"/>
    <property type="match status" value="1"/>
</dbReference>
<dbReference type="EMBL" id="CP001291">
    <property type="protein sequence ID" value="ACK71693.1"/>
    <property type="molecule type" value="Genomic_DNA"/>
</dbReference>
<evidence type="ECO:0008006" key="4">
    <source>
        <dbReference type="Google" id="ProtNLM"/>
    </source>
</evidence>
<proteinExistence type="predicted"/>
<dbReference type="HOGENOM" id="CLU_123310_0_0_3"/>
<keyword evidence="1" id="KW-0175">Coiled coil</keyword>
<dbReference type="AlphaFoldDB" id="B7KDZ5"/>
<evidence type="ECO:0000256" key="1">
    <source>
        <dbReference type="SAM" id="Coils"/>
    </source>
</evidence>
<name>B7KDZ5_GLOC7</name>
<dbReference type="KEGG" id="cyc:PCC7424_3294"/>
<dbReference type="STRING" id="65393.PCC7424_3294"/>
<accession>B7KDZ5</accession>
<reference evidence="3" key="1">
    <citation type="journal article" date="2011" name="MBio">
        <title>Novel metabolic attributes of the genus Cyanothece, comprising a group of unicellular nitrogen-fixing Cyanobacteria.</title>
        <authorList>
            <person name="Bandyopadhyay A."/>
            <person name="Elvitigala T."/>
            <person name="Welsh E."/>
            <person name="Stockel J."/>
            <person name="Liberton M."/>
            <person name="Min H."/>
            <person name="Sherman L.A."/>
            <person name="Pakrasi H.B."/>
        </authorList>
    </citation>
    <scope>NUCLEOTIDE SEQUENCE [LARGE SCALE GENOMIC DNA]</scope>
    <source>
        <strain evidence="3">PCC 7424</strain>
    </source>
</reference>
<dbReference type="GO" id="GO:0042597">
    <property type="term" value="C:periplasmic space"/>
    <property type="evidence" value="ECO:0007669"/>
    <property type="project" value="InterPro"/>
</dbReference>
<feature type="coiled-coil region" evidence="1">
    <location>
        <begin position="67"/>
        <end position="94"/>
    </location>
</feature>
<dbReference type="eggNOG" id="COG3678">
    <property type="taxonomic scope" value="Bacteria"/>
</dbReference>
<dbReference type="OrthoDB" id="531812at2"/>
<dbReference type="Gene3D" id="1.20.120.1490">
    <property type="match status" value="1"/>
</dbReference>
<gene>
    <name evidence="2" type="ordered locus">PCC7424_3294</name>
</gene>
<organism evidence="2 3">
    <name type="scientific">Gloeothece citriformis (strain PCC 7424)</name>
    <name type="common">Cyanothece sp. (strain PCC 7424)</name>
    <dbReference type="NCBI Taxonomy" id="65393"/>
    <lineage>
        <taxon>Bacteria</taxon>
        <taxon>Bacillati</taxon>
        <taxon>Cyanobacteriota</taxon>
        <taxon>Cyanophyceae</taxon>
        <taxon>Oscillatoriophycideae</taxon>
        <taxon>Chroococcales</taxon>
        <taxon>Aphanothecaceae</taxon>
        <taxon>Gloeothece</taxon>
        <taxon>Gloeothece citriformis</taxon>
    </lineage>
</organism>
<keyword evidence="3" id="KW-1185">Reference proteome</keyword>
<dbReference type="Pfam" id="PF07813">
    <property type="entry name" value="LTXXQ"/>
    <property type="match status" value="1"/>
</dbReference>
<dbReference type="InterPro" id="IPR012899">
    <property type="entry name" value="LTXXQ"/>
</dbReference>
<sequence length="175" mass="20246">MSIRQTSTMIVLLTLCIGGSLVLGQPLFKNNRQTLFNSQQLLAQNSQSPRRISQREKPEGGRILQELNLTEQQKQQLEAIKQQYEGQIQPLRDNLKIVYQDLGQMMAGTASVPEIRAKHQELVNLRQQMGDLRFEGMLAMREILTPEQRNKFAQLMEQHRDKFHHRSDDPSLPNE</sequence>
<evidence type="ECO:0000313" key="2">
    <source>
        <dbReference type="EMBL" id="ACK71693.1"/>
    </source>
</evidence>